<evidence type="ECO:0000313" key="1">
    <source>
        <dbReference type="EMBL" id="KAL3625251.1"/>
    </source>
</evidence>
<reference evidence="2" key="1">
    <citation type="journal article" date="2024" name="IScience">
        <title>Strigolactones Initiate the Formation of Haustorium-like Structures in Castilleja.</title>
        <authorList>
            <person name="Buerger M."/>
            <person name="Peterson D."/>
            <person name="Chory J."/>
        </authorList>
    </citation>
    <scope>NUCLEOTIDE SEQUENCE [LARGE SCALE GENOMIC DNA]</scope>
</reference>
<dbReference type="EMBL" id="JAVIJP010000052">
    <property type="protein sequence ID" value="KAL3625251.1"/>
    <property type="molecule type" value="Genomic_DNA"/>
</dbReference>
<comment type="caution">
    <text evidence="1">The sequence shown here is derived from an EMBL/GenBank/DDBJ whole genome shotgun (WGS) entry which is preliminary data.</text>
</comment>
<proteinExistence type="predicted"/>
<organism evidence="1 2">
    <name type="scientific">Castilleja foliolosa</name>
    <dbReference type="NCBI Taxonomy" id="1961234"/>
    <lineage>
        <taxon>Eukaryota</taxon>
        <taxon>Viridiplantae</taxon>
        <taxon>Streptophyta</taxon>
        <taxon>Embryophyta</taxon>
        <taxon>Tracheophyta</taxon>
        <taxon>Spermatophyta</taxon>
        <taxon>Magnoliopsida</taxon>
        <taxon>eudicotyledons</taxon>
        <taxon>Gunneridae</taxon>
        <taxon>Pentapetalae</taxon>
        <taxon>asterids</taxon>
        <taxon>lamiids</taxon>
        <taxon>Lamiales</taxon>
        <taxon>Orobanchaceae</taxon>
        <taxon>Pedicularideae</taxon>
        <taxon>Castillejinae</taxon>
        <taxon>Castilleja</taxon>
    </lineage>
</organism>
<gene>
    <name evidence="1" type="ORF">CASFOL_030705</name>
</gene>
<sequence>MIRDKALLIFCLPLSSRSSVYLKKSRTSPIEEYFRDQCGVPRVSDGKRLGSFHFWPPTWTTSPLDSST</sequence>
<dbReference type="AlphaFoldDB" id="A0ABD3C635"/>
<evidence type="ECO:0000313" key="2">
    <source>
        <dbReference type="Proteomes" id="UP001632038"/>
    </source>
</evidence>
<keyword evidence="2" id="KW-1185">Reference proteome</keyword>
<accession>A0ABD3C635</accession>
<evidence type="ECO:0008006" key="3">
    <source>
        <dbReference type="Google" id="ProtNLM"/>
    </source>
</evidence>
<dbReference type="Proteomes" id="UP001632038">
    <property type="component" value="Unassembled WGS sequence"/>
</dbReference>
<name>A0ABD3C635_9LAMI</name>
<protein>
    <recommendedName>
        <fullName evidence="3">Secreted protein</fullName>
    </recommendedName>
</protein>